<keyword evidence="1" id="KW-0413">Isomerase</keyword>
<dbReference type="PANTHER" id="PTHR11071:SF490">
    <property type="entry name" value="PEPTIDYL-PROLYL CIS-TRANS ISOMERASE A"/>
    <property type="match status" value="1"/>
</dbReference>
<accession>A0AAW0J0X4</accession>
<evidence type="ECO:0000313" key="3">
    <source>
        <dbReference type="EMBL" id="KAK7820046.1"/>
    </source>
</evidence>
<proteinExistence type="inferred from homology"/>
<evidence type="ECO:0000256" key="1">
    <source>
        <dbReference type="RuleBase" id="RU363019"/>
    </source>
</evidence>
<dbReference type="Pfam" id="PF00160">
    <property type="entry name" value="Pro_isomerase"/>
    <property type="match status" value="1"/>
</dbReference>
<dbReference type="EC" id="5.2.1.8" evidence="1"/>
<evidence type="ECO:0000259" key="2">
    <source>
        <dbReference type="PROSITE" id="PS50072"/>
    </source>
</evidence>
<keyword evidence="4" id="KW-1185">Reference proteome</keyword>
<organism evidence="3 4">
    <name type="scientific">Myodes glareolus</name>
    <name type="common">Bank vole</name>
    <name type="synonym">Clethrionomys glareolus</name>
    <dbReference type="NCBI Taxonomy" id="447135"/>
    <lineage>
        <taxon>Eukaryota</taxon>
        <taxon>Metazoa</taxon>
        <taxon>Chordata</taxon>
        <taxon>Craniata</taxon>
        <taxon>Vertebrata</taxon>
        <taxon>Euteleostomi</taxon>
        <taxon>Mammalia</taxon>
        <taxon>Eutheria</taxon>
        <taxon>Euarchontoglires</taxon>
        <taxon>Glires</taxon>
        <taxon>Rodentia</taxon>
        <taxon>Myomorpha</taxon>
        <taxon>Muroidea</taxon>
        <taxon>Cricetidae</taxon>
        <taxon>Arvicolinae</taxon>
        <taxon>Myodes</taxon>
    </lineage>
</organism>
<feature type="domain" description="PPIase cyclophilin-type" evidence="2">
    <location>
        <begin position="7"/>
        <end position="83"/>
    </location>
</feature>
<dbReference type="AlphaFoldDB" id="A0AAW0J0X4"/>
<dbReference type="SUPFAM" id="SSF50891">
    <property type="entry name" value="Cyclophilin-like"/>
    <property type="match status" value="1"/>
</dbReference>
<keyword evidence="1" id="KW-0697">Rotamase</keyword>
<dbReference type="GO" id="GO:0006457">
    <property type="term" value="P:protein folding"/>
    <property type="evidence" value="ECO:0007669"/>
    <property type="project" value="TreeGrafter"/>
</dbReference>
<comment type="catalytic activity">
    <reaction evidence="1">
        <text>[protein]-peptidylproline (omega=180) = [protein]-peptidylproline (omega=0)</text>
        <dbReference type="Rhea" id="RHEA:16237"/>
        <dbReference type="Rhea" id="RHEA-COMP:10747"/>
        <dbReference type="Rhea" id="RHEA-COMP:10748"/>
        <dbReference type="ChEBI" id="CHEBI:83833"/>
        <dbReference type="ChEBI" id="CHEBI:83834"/>
        <dbReference type="EC" id="5.2.1.8"/>
    </reaction>
</comment>
<sequence>MVNSTVFFNIMAHGKPLNCDSLQLLADKVPKTAENFESLSTGENGFGYNGFSFQRIVPGFMCQGGDFRSHSSTGGRSIFGGKF</sequence>
<gene>
    <name evidence="3" type="ORF">U0070_022578</name>
</gene>
<comment type="caution">
    <text evidence="3">The sequence shown here is derived from an EMBL/GenBank/DDBJ whole genome shotgun (WGS) entry which is preliminary data.</text>
</comment>
<dbReference type="GO" id="GO:0003755">
    <property type="term" value="F:peptidyl-prolyl cis-trans isomerase activity"/>
    <property type="evidence" value="ECO:0007669"/>
    <property type="project" value="UniProtKB-UniRule"/>
</dbReference>
<name>A0AAW0J0X4_MYOGA</name>
<dbReference type="PROSITE" id="PS50072">
    <property type="entry name" value="CSA_PPIASE_2"/>
    <property type="match status" value="1"/>
</dbReference>
<protein>
    <recommendedName>
        <fullName evidence="1">Peptidyl-prolyl cis-trans isomerase</fullName>
        <shortName evidence="1">PPIase</shortName>
        <ecNumber evidence="1">5.2.1.8</ecNumber>
    </recommendedName>
</protein>
<dbReference type="InterPro" id="IPR002130">
    <property type="entry name" value="Cyclophilin-type_PPIase_dom"/>
</dbReference>
<dbReference type="Proteomes" id="UP001488838">
    <property type="component" value="Unassembled WGS sequence"/>
</dbReference>
<dbReference type="Gene3D" id="2.40.100.10">
    <property type="entry name" value="Cyclophilin-like"/>
    <property type="match status" value="1"/>
</dbReference>
<dbReference type="PANTHER" id="PTHR11071">
    <property type="entry name" value="PEPTIDYL-PROLYL CIS-TRANS ISOMERASE"/>
    <property type="match status" value="1"/>
</dbReference>
<dbReference type="GO" id="GO:0005737">
    <property type="term" value="C:cytoplasm"/>
    <property type="evidence" value="ECO:0007669"/>
    <property type="project" value="TreeGrafter"/>
</dbReference>
<evidence type="ECO:0000313" key="4">
    <source>
        <dbReference type="Proteomes" id="UP001488838"/>
    </source>
</evidence>
<comment type="similarity">
    <text evidence="1">Belongs to the cyclophilin-type PPIase family.</text>
</comment>
<dbReference type="EMBL" id="JBBHLL010000075">
    <property type="protein sequence ID" value="KAK7820046.1"/>
    <property type="molecule type" value="Genomic_DNA"/>
</dbReference>
<dbReference type="InterPro" id="IPR029000">
    <property type="entry name" value="Cyclophilin-like_dom_sf"/>
</dbReference>
<reference evidence="3 4" key="1">
    <citation type="journal article" date="2023" name="bioRxiv">
        <title>Conserved and derived expression patterns and positive selection on dental genes reveal complex evolutionary context of ever-growing rodent molars.</title>
        <authorList>
            <person name="Calamari Z.T."/>
            <person name="Song A."/>
            <person name="Cohen E."/>
            <person name="Akter M."/>
            <person name="Roy R.D."/>
            <person name="Hallikas O."/>
            <person name="Christensen M.M."/>
            <person name="Li P."/>
            <person name="Marangoni P."/>
            <person name="Jernvall J."/>
            <person name="Klein O.D."/>
        </authorList>
    </citation>
    <scope>NUCLEOTIDE SEQUENCE [LARGE SCALE GENOMIC DNA]</scope>
    <source>
        <strain evidence="3">V071</strain>
    </source>
</reference>
<dbReference type="GO" id="GO:0016018">
    <property type="term" value="F:cyclosporin A binding"/>
    <property type="evidence" value="ECO:0007669"/>
    <property type="project" value="TreeGrafter"/>
</dbReference>
<comment type="function">
    <text evidence="1">PPIases accelerate the folding of proteins. It catalyzes the cis-trans isomerization of proline imidic peptide bonds in oligopeptides.</text>
</comment>
<dbReference type="PRINTS" id="PR00153">
    <property type="entry name" value="CSAPPISMRASE"/>
</dbReference>